<protein>
    <submittedName>
        <fullName evidence="8">ATP-dependent RNA helicase</fullName>
    </submittedName>
</protein>
<organism evidence="8 9">
    <name type="scientific">Liquorilactobacillus oeni DSM 19972</name>
    <dbReference type="NCBI Taxonomy" id="1423777"/>
    <lineage>
        <taxon>Bacteria</taxon>
        <taxon>Bacillati</taxon>
        <taxon>Bacillota</taxon>
        <taxon>Bacilli</taxon>
        <taxon>Lactobacillales</taxon>
        <taxon>Lactobacillaceae</taxon>
        <taxon>Liquorilactobacillus</taxon>
    </lineage>
</organism>
<dbReference type="SUPFAM" id="SSF52540">
    <property type="entry name" value="P-loop containing nucleoside triphosphate hydrolases"/>
    <property type="match status" value="1"/>
</dbReference>
<dbReference type="Pfam" id="PF00271">
    <property type="entry name" value="Helicase_C"/>
    <property type="match status" value="1"/>
</dbReference>
<dbReference type="InterPro" id="IPR011545">
    <property type="entry name" value="DEAD/DEAH_box_helicase_dom"/>
</dbReference>
<dbReference type="Pfam" id="PF00270">
    <property type="entry name" value="DEAD"/>
    <property type="match status" value="1"/>
</dbReference>
<comment type="caution">
    <text evidence="8">The sequence shown here is derived from an EMBL/GenBank/DDBJ whole genome shotgun (WGS) entry which is preliminary data.</text>
</comment>
<dbReference type="PANTHER" id="PTHR47963:SF7">
    <property type="entry name" value="ATP-DEPENDENT RNA HELICASE YFML-RELATED"/>
    <property type="match status" value="1"/>
</dbReference>
<dbReference type="AlphaFoldDB" id="A0A0R1M7W2"/>
<dbReference type="InterPro" id="IPR050547">
    <property type="entry name" value="DEAD_box_RNA_helicases"/>
</dbReference>
<dbReference type="Proteomes" id="UP000051686">
    <property type="component" value="Unassembled WGS sequence"/>
</dbReference>
<evidence type="ECO:0000313" key="9">
    <source>
        <dbReference type="Proteomes" id="UP000051686"/>
    </source>
</evidence>
<dbReference type="InterPro" id="IPR044742">
    <property type="entry name" value="DEAD/DEAH_RhlB"/>
</dbReference>
<evidence type="ECO:0000256" key="1">
    <source>
        <dbReference type="ARBA" id="ARBA00022741"/>
    </source>
</evidence>
<evidence type="ECO:0000256" key="4">
    <source>
        <dbReference type="ARBA" id="ARBA00022840"/>
    </source>
</evidence>
<feature type="compositionally biased region" description="Basic residues" evidence="5">
    <location>
        <begin position="388"/>
        <end position="398"/>
    </location>
</feature>
<dbReference type="GO" id="GO:0033592">
    <property type="term" value="F:RNA strand annealing activity"/>
    <property type="evidence" value="ECO:0007669"/>
    <property type="project" value="TreeGrafter"/>
</dbReference>
<feature type="region of interest" description="Disordered" evidence="5">
    <location>
        <begin position="378"/>
        <end position="435"/>
    </location>
</feature>
<sequence length="435" mass="48921">MKEEKMDLKFQGFFKEKGYTDLTAIQEAVYHPLKERENVLGLAPTGSGKTLAYVIPLLEGLLQGQGIQMMVVAPSQELAIQIAAVVTEWASLKKLKTVPLIGGANVKRQLEKLKKKPEIIVGTPGRMLELADAKKLKLHKLRTAVFDEADDLLTEETLTACRALLNHAPSRQVQLSFFSATNAAVFSELSQLFAAQVKTYDVRAVDKTQGKVTHYLLETPTRKRIETLRRLSHLKGFRALVFFKQVAELEEALEKLRYQKVAVAALEGQNKQQERKKALIDLRNSRISLLLTTDVAARGLDIEQLPAVVNYDLPANITVYIHRVGRTGRMGAQGAVINLGNEHALRNFRQLLKAGGYEAYKGEIFSGKLFKKEDLEESEKLSGENKKLQKHSPKRLPHRQISSLDNAPVEKKRKGHKKRRRDQLNKGKRHGSRSK</sequence>
<dbReference type="STRING" id="1423777.FD46_GL000020"/>
<dbReference type="EMBL" id="AZEH01000041">
    <property type="protein sequence ID" value="KRL04017.1"/>
    <property type="molecule type" value="Genomic_DNA"/>
</dbReference>
<dbReference type="InterPro" id="IPR027417">
    <property type="entry name" value="P-loop_NTPase"/>
</dbReference>
<dbReference type="InterPro" id="IPR014001">
    <property type="entry name" value="Helicase_ATP-bd"/>
</dbReference>
<evidence type="ECO:0000256" key="5">
    <source>
        <dbReference type="SAM" id="MobiDB-lite"/>
    </source>
</evidence>
<dbReference type="GO" id="GO:0003724">
    <property type="term" value="F:RNA helicase activity"/>
    <property type="evidence" value="ECO:0007669"/>
    <property type="project" value="TreeGrafter"/>
</dbReference>
<dbReference type="Gene3D" id="3.40.50.300">
    <property type="entry name" value="P-loop containing nucleotide triphosphate hydrolases"/>
    <property type="match status" value="2"/>
</dbReference>
<evidence type="ECO:0000313" key="8">
    <source>
        <dbReference type="EMBL" id="KRL04017.1"/>
    </source>
</evidence>
<keyword evidence="9" id="KW-1185">Reference proteome</keyword>
<keyword evidence="2" id="KW-0378">Hydrolase</keyword>
<keyword evidence="1" id="KW-0547">Nucleotide-binding</keyword>
<dbReference type="GO" id="GO:0005524">
    <property type="term" value="F:ATP binding"/>
    <property type="evidence" value="ECO:0007669"/>
    <property type="project" value="UniProtKB-KW"/>
</dbReference>
<dbReference type="PROSITE" id="PS51194">
    <property type="entry name" value="HELICASE_CTER"/>
    <property type="match status" value="1"/>
</dbReference>
<evidence type="ECO:0000259" key="6">
    <source>
        <dbReference type="PROSITE" id="PS51192"/>
    </source>
</evidence>
<dbReference type="GO" id="GO:0005840">
    <property type="term" value="C:ribosome"/>
    <property type="evidence" value="ECO:0007669"/>
    <property type="project" value="TreeGrafter"/>
</dbReference>
<keyword evidence="3 8" id="KW-0347">Helicase</keyword>
<dbReference type="PANTHER" id="PTHR47963">
    <property type="entry name" value="DEAD-BOX ATP-DEPENDENT RNA HELICASE 47, MITOCHONDRIAL"/>
    <property type="match status" value="1"/>
</dbReference>
<feature type="compositionally biased region" description="Basic residues" evidence="5">
    <location>
        <begin position="411"/>
        <end position="435"/>
    </location>
</feature>
<name>A0A0R1M7W2_9LACO</name>
<keyword evidence="4" id="KW-0067">ATP-binding</keyword>
<proteinExistence type="predicted"/>
<accession>A0A0R1M7W2</accession>
<evidence type="ECO:0000256" key="2">
    <source>
        <dbReference type="ARBA" id="ARBA00022801"/>
    </source>
</evidence>
<dbReference type="SMART" id="SM00490">
    <property type="entry name" value="HELICc"/>
    <property type="match status" value="1"/>
</dbReference>
<dbReference type="GO" id="GO:0005829">
    <property type="term" value="C:cytosol"/>
    <property type="evidence" value="ECO:0007669"/>
    <property type="project" value="TreeGrafter"/>
</dbReference>
<reference evidence="8 9" key="1">
    <citation type="journal article" date="2015" name="Genome Announc.">
        <title>Expanding the biotechnology potential of lactobacilli through comparative genomics of 213 strains and associated genera.</title>
        <authorList>
            <person name="Sun Z."/>
            <person name="Harris H.M."/>
            <person name="McCann A."/>
            <person name="Guo C."/>
            <person name="Argimon S."/>
            <person name="Zhang W."/>
            <person name="Yang X."/>
            <person name="Jeffery I.B."/>
            <person name="Cooney J.C."/>
            <person name="Kagawa T.F."/>
            <person name="Liu W."/>
            <person name="Song Y."/>
            <person name="Salvetti E."/>
            <person name="Wrobel A."/>
            <person name="Rasinkangas P."/>
            <person name="Parkhill J."/>
            <person name="Rea M.C."/>
            <person name="O'Sullivan O."/>
            <person name="Ritari J."/>
            <person name="Douillard F.P."/>
            <person name="Paul Ross R."/>
            <person name="Yang R."/>
            <person name="Briner A.E."/>
            <person name="Felis G.E."/>
            <person name="de Vos W.M."/>
            <person name="Barrangou R."/>
            <person name="Klaenhammer T.R."/>
            <person name="Caufield P.W."/>
            <person name="Cui Y."/>
            <person name="Zhang H."/>
            <person name="O'Toole P.W."/>
        </authorList>
    </citation>
    <scope>NUCLEOTIDE SEQUENCE [LARGE SCALE GENOMIC DNA]</scope>
    <source>
        <strain evidence="8 9">DSM 19972</strain>
    </source>
</reference>
<dbReference type="CDD" id="cd00268">
    <property type="entry name" value="DEADc"/>
    <property type="match status" value="1"/>
</dbReference>
<feature type="domain" description="Helicase ATP-binding" evidence="6">
    <location>
        <begin position="30"/>
        <end position="200"/>
    </location>
</feature>
<dbReference type="GO" id="GO:0016787">
    <property type="term" value="F:hydrolase activity"/>
    <property type="evidence" value="ECO:0007669"/>
    <property type="project" value="UniProtKB-KW"/>
</dbReference>
<dbReference type="CDD" id="cd18787">
    <property type="entry name" value="SF2_C_DEAD"/>
    <property type="match status" value="1"/>
</dbReference>
<dbReference type="PATRIC" id="fig|1423777.3.peg.22"/>
<dbReference type="PROSITE" id="PS51192">
    <property type="entry name" value="HELICASE_ATP_BIND_1"/>
    <property type="match status" value="1"/>
</dbReference>
<dbReference type="InterPro" id="IPR001650">
    <property type="entry name" value="Helicase_C-like"/>
</dbReference>
<dbReference type="SMART" id="SM00487">
    <property type="entry name" value="DEXDc"/>
    <property type="match status" value="1"/>
</dbReference>
<evidence type="ECO:0000259" key="7">
    <source>
        <dbReference type="PROSITE" id="PS51194"/>
    </source>
</evidence>
<feature type="domain" description="Helicase C-terminal" evidence="7">
    <location>
        <begin position="211"/>
        <end position="376"/>
    </location>
</feature>
<feature type="compositionally biased region" description="Basic and acidic residues" evidence="5">
    <location>
        <begin position="378"/>
        <end position="387"/>
    </location>
</feature>
<evidence type="ECO:0000256" key="3">
    <source>
        <dbReference type="ARBA" id="ARBA00022806"/>
    </source>
</evidence>
<gene>
    <name evidence="8" type="ORF">FD46_GL000020</name>
</gene>
<dbReference type="GO" id="GO:0009409">
    <property type="term" value="P:response to cold"/>
    <property type="evidence" value="ECO:0007669"/>
    <property type="project" value="TreeGrafter"/>
</dbReference>